<evidence type="ECO:0000313" key="4">
    <source>
        <dbReference type="EMBL" id="KAK7678565.1"/>
    </source>
</evidence>
<dbReference type="SMART" id="SM00292">
    <property type="entry name" value="BRCT"/>
    <property type="match status" value="3"/>
</dbReference>
<feature type="domain" description="BRCT" evidence="3">
    <location>
        <begin position="146"/>
        <end position="267"/>
    </location>
</feature>
<feature type="region of interest" description="Disordered" evidence="2">
    <location>
        <begin position="462"/>
        <end position="487"/>
    </location>
</feature>
<feature type="domain" description="BRCT" evidence="3">
    <location>
        <begin position="55"/>
        <end position="127"/>
    </location>
</feature>
<accession>A0AAW0FPE2</accession>
<feature type="compositionally biased region" description="Low complexity" evidence="2">
    <location>
        <begin position="766"/>
        <end position="786"/>
    </location>
</feature>
<dbReference type="PROSITE" id="PS50172">
    <property type="entry name" value="BRCT"/>
    <property type="match status" value="4"/>
</dbReference>
<dbReference type="CDD" id="cd17731">
    <property type="entry name" value="BRCT_TopBP1_rpt2_like"/>
    <property type="match status" value="2"/>
</dbReference>
<dbReference type="InterPro" id="IPR059215">
    <property type="entry name" value="BRCT2_TopBP1-like"/>
</dbReference>
<dbReference type="CDD" id="cd00027">
    <property type="entry name" value="BRCT"/>
    <property type="match status" value="1"/>
</dbReference>
<evidence type="ECO:0000256" key="1">
    <source>
        <dbReference type="ARBA" id="ARBA00022737"/>
    </source>
</evidence>
<feature type="domain" description="BRCT" evidence="3">
    <location>
        <begin position="611"/>
        <end position="702"/>
    </location>
</feature>
<dbReference type="Pfam" id="PF12738">
    <property type="entry name" value="PTCB-BRCT"/>
    <property type="match status" value="2"/>
</dbReference>
<dbReference type="InterPro" id="IPR001357">
    <property type="entry name" value="BRCT_dom"/>
</dbReference>
<feature type="region of interest" description="Disordered" evidence="2">
    <location>
        <begin position="1"/>
        <end position="41"/>
    </location>
</feature>
<dbReference type="Pfam" id="PF00533">
    <property type="entry name" value="BRCT"/>
    <property type="match status" value="1"/>
</dbReference>
<protein>
    <recommendedName>
        <fullName evidence="3">BRCT domain-containing protein</fullName>
    </recommendedName>
</protein>
<dbReference type="GO" id="GO:0007095">
    <property type="term" value="P:mitotic G2 DNA damage checkpoint signaling"/>
    <property type="evidence" value="ECO:0007669"/>
    <property type="project" value="TreeGrafter"/>
</dbReference>
<organism evidence="4 5">
    <name type="scientific">Cerrena zonata</name>
    <dbReference type="NCBI Taxonomy" id="2478898"/>
    <lineage>
        <taxon>Eukaryota</taxon>
        <taxon>Fungi</taxon>
        <taxon>Dikarya</taxon>
        <taxon>Basidiomycota</taxon>
        <taxon>Agaricomycotina</taxon>
        <taxon>Agaricomycetes</taxon>
        <taxon>Polyporales</taxon>
        <taxon>Cerrenaceae</taxon>
        <taxon>Cerrena</taxon>
    </lineage>
</organism>
<dbReference type="Gene3D" id="3.40.50.10190">
    <property type="entry name" value="BRCT domain"/>
    <property type="match status" value="4"/>
</dbReference>
<dbReference type="PANTHER" id="PTHR13561">
    <property type="entry name" value="DNA REPLICATION REGULATOR DPB11-RELATED"/>
    <property type="match status" value="1"/>
</dbReference>
<proteinExistence type="predicted"/>
<feature type="compositionally biased region" description="Polar residues" evidence="2">
    <location>
        <begin position="370"/>
        <end position="388"/>
    </location>
</feature>
<dbReference type="GO" id="GO:0006270">
    <property type="term" value="P:DNA replication initiation"/>
    <property type="evidence" value="ECO:0007669"/>
    <property type="project" value="TreeGrafter"/>
</dbReference>
<comment type="caution">
    <text evidence="4">The sequence shown here is derived from an EMBL/GenBank/DDBJ whole genome shotgun (WGS) entry which is preliminary data.</text>
</comment>
<sequence length="848" mass="93432">MAGPRRNRSNKIPGVKLRPALPSAKPKRKDSGYEDSISDDDDFSSDLDTTFNGDLCPRPFKGVVLCATGINDKTTLFKQAIELGAQPISDLTDRVTHLIAEEPGSAKYKCALQTGITIMKPSWIHESHNIWLRGDDVDLQESIRIHKLPVFSNITISITGFNDISKRTEMHKLLTQNGGTYVKNIERPVKVTHLVCFNSIRGNSSEAAEYNNSTGEEVAELRATSDKLKYAEKFNLRKEADIQIVWEDWFWDCLASGGRWEENAYKVGLVTKAEGWKTSEGKSKAKASRMTSAVDTARSRISDSDVIPELDDSRQPSGPSIDLDVDSPAAPDEEEPASIKRVPGAKLALWESLLKPRGFVADQGKLIRSPSKSQATGNHTVGDQGNESPTKDKSQRMKSMREIASEASENSKIRGKTSLLANLQRSRSIAPRQQLDAGETSQRQVPPLKRVLTSNAFAQPRQLFSPHPDQHPDVPEPVASPSRSRGASMEIDAEVQPEAGPSNLNVLAARTGIFANMTFRLLGEARSANVKGVIEGAGGKVLRTHGEDGTGDDDEDVDIVLVRLVSGRTIFHSASMTIPPSKFRTECWLERCLFEERICAPEEHVSFRPLENREPIKGVESVIISHSGLDTSEACFLRRLARALGITIAPSFSRRSTHLICPARTGPKFDKAVEWGIPVIDMDWFEEMVKIGYVPGMEQIIDLAAVNSEKGKGKQRAMDTMSDITNNGPAIPARRSRSPAPMDVDSMPDSAVDEQFFFGQPHLLLDDPPSSPNHHSGSPPGTSPPSSRAPTAEPQSSQVLLQPIRPALHKQILTLARKHLLRDLHRVSSHCNMTRNILRYLLHVPLHP</sequence>
<dbReference type="SUPFAM" id="SSF52113">
    <property type="entry name" value="BRCT domain"/>
    <property type="match status" value="3"/>
</dbReference>
<evidence type="ECO:0000256" key="2">
    <source>
        <dbReference type="SAM" id="MobiDB-lite"/>
    </source>
</evidence>
<feature type="domain" description="BRCT" evidence="3">
    <location>
        <begin position="509"/>
        <end position="606"/>
    </location>
</feature>
<evidence type="ECO:0000259" key="3">
    <source>
        <dbReference type="PROSITE" id="PS50172"/>
    </source>
</evidence>
<dbReference type="EMBL" id="JASBNA010000070">
    <property type="protein sequence ID" value="KAK7678565.1"/>
    <property type="molecule type" value="Genomic_DNA"/>
</dbReference>
<dbReference type="InterPro" id="IPR036420">
    <property type="entry name" value="BRCT_dom_sf"/>
</dbReference>
<feature type="compositionally biased region" description="Basic and acidic residues" evidence="2">
    <location>
        <begin position="389"/>
        <end position="412"/>
    </location>
</feature>
<feature type="region of interest" description="Disordered" evidence="2">
    <location>
        <begin position="712"/>
        <end position="746"/>
    </location>
</feature>
<dbReference type="AlphaFoldDB" id="A0AAW0FPE2"/>
<dbReference type="PANTHER" id="PTHR13561:SF20">
    <property type="entry name" value="DNA TOPOISOMERASE 2-BINDING PROTEIN 1"/>
    <property type="match status" value="1"/>
</dbReference>
<gene>
    <name evidence="4" type="ORF">QCA50_018437</name>
</gene>
<dbReference type="Proteomes" id="UP001385951">
    <property type="component" value="Unassembled WGS sequence"/>
</dbReference>
<keyword evidence="5" id="KW-1185">Reference proteome</keyword>
<dbReference type="GO" id="GO:0033314">
    <property type="term" value="P:mitotic DNA replication checkpoint signaling"/>
    <property type="evidence" value="ECO:0007669"/>
    <property type="project" value="TreeGrafter"/>
</dbReference>
<feature type="region of interest" description="Disordered" evidence="2">
    <location>
        <begin position="278"/>
        <end position="340"/>
    </location>
</feature>
<evidence type="ECO:0000313" key="5">
    <source>
        <dbReference type="Proteomes" id="UP001385951"/>
    </source>
</evidence>
<feature type="region of interest" description="Disordered" evidence="2">
    <location>
        <begin position="762"/>
        <end position="797"/>
    </location>
</feature>
<feature type="region of interest" description="Disordered" evidence="2">
    <location>
        <begin position="367"/>
        <end position="448"/>
    </location>
</feature>
<keyword evidence="1" id="KW-0677">Repeat</keyword>
<reference evidence="4 5" key="1">
    <citation type="submission" date="2022-09" db="EMBL/GenBank/DDBJ databases">
        <authorList>
            <person name="Palmer J.M."/>
        </authorList>
    </citation>
    <scope>NUCLEOTIDE SEQUENCE [LARGE SCALE GENOMIC DNA]</scope>
    <source>
        <strain evidence="4 5">DSM 7382</strain>
    </source>
</reference>
<name>A0AAW0FPE2_9APHY</name>